<dbReference type="AlphaFoldDB" id="A0A3B0SMB6"/>
<accession>A0A3B0SMB6</accession>
<sequence>MDPLTNPYRPGAGTTPPALVGRDELINTFGVSMRRTLTGRPGKSMMPIGLRGVGKTVLLNRFVEISTQEGFEVAYIEASETGDFSKQLAAKLRRVLLSFQHGPVSRSVNKALAVLRSFTLTLPDGASIRIEPEPLPGFADSGILAEDVTDLLVATGEAAQSRGLGALIAVDEIQYLGSDELAAAIVAIHRTTQLDLPVMLAGAGLPQLPGLAGEAKSYAERLFEFPSIGPLSRADTETAFTVPALDQGVEIEPEALARLVQESGGYPYFIQEWGKHAWNQAGNNVIAVDDVSAAEPLVTAALDRDFFRVRLDRLTRKEREYLWAMAELGPGPHRSGDIAAKLGVRVESVAPRRSILIKKGMIYSPAHGDTAFTVPLFDEFLRRVMP</sequence>
<protein>
    <recommendedName>
        <fullName evidence="1">Orc1-like AAA ATPase domain-containing protein</fullName>
    </recommendedName>
</protein>
<dbReference type="InterPro" id="IPR041664">
    <property type="entry name" value="AAA_16"/>
</dbReference>
<feature type="domain" description="Orc1-like AAA ATPase" evidence="1">
    <location>
        <begin position="19"/>
        <end position="199"/>
    </location>
</feature>
<dbReference type="EMBL" id="UOEK01000120">
    <property type="protein sequence ID" value="VAV97533.1"/>
    <property type="molecule type" value="Genomic_DNA"/>
</dbReference>
<reference evidence="2" key="1">
    <citation type="submission" date="2018-06" db="EMBL/GenBank/DDBJ databases">
        <authorList>
            <person name="Zhirakovskaya E."/>
        </authorList>
    </citation>
    <scope>NUCLEOTIDE SEQUENCE</scope>
</reference>
<gene>
    <name evidence="2" type="ORF">MNBD_ACTINO02-2472</name>
</gene>
<dbReference type="PANTHER" id="PTHR34301">
    <property type="entry name" value="DNA-BINDING PROTEIN-RELATED"/>
    <property type="match status" value="1"/>
</dbReference>
<dbReference type="InterPro" id="IPR027417">
    <property type="entry name" value="P-loop_NTPase"/>
</dbReference>
<proteinExistence type="predicted"/>
<dbReference type="Gene3D" id="3.40.50.300">
    <property type="entry name" value="P-loop containing nucleotide triphosphate hydrolases"/>
    <property type="match status" value="1"/>
</dbReference>
<name>A0A3B0SMB6_9ZZZZ</name>
<evidence type="ECO:0000313" key="2">
    <source>
        <dbReference type="EMBL" id="VAV97533.1"/>
    </source>
</evidence>
<evidence type="ECO:0000259" key="1">
    <source>
        <dbReference type="Pfam" id="PF13191"/>
    </source>
</evidence>
<organism evidence="2">
    <name type="scientific">hydrothermal vent metagenome</name>
    <dbReference type="NCBI Taxonomy" id="652676"/>
    <lineage>
        <taxon>unclassified sequences</taxon>
        <taxon>metagenomes</taxon>
        <taxon>ecological metagenomes</taxon>
    </lineage>
</organism>
<dbReference type="Pfam" id="PF13191">
    <property type="entry name" value="AAA_16"/>
    <property type="match status" value="1"/>
</dbReference>
<dbReference type="SUPFAM" id="SSF52540">
    <property type="entry name" value="P-loop containing nucleoside triphosphate hydrolases"/>
    <property type="match status" value="1"/>
</dbReference>
<dbReference type="PANTHER" id="PTHR34301:SF8">
    <property type="entry name" value="ATPASE DOMAIN-CONTAINING PROTEIN"/>
    <property type="match status" value="1"/>
</dbReference>